<proteinExistence type="predicted"/>
<evidence type="ECO:0000313" key="1">
    <source>
        <dbReference type="EMBL" id="ANJ08364.1"/>
    </source>
</evidence>
<dbReference type="EMBL" id="CP015866">
    <property type="protein sequence ID" value="ANJ08364.1"/>
    <property type="molecule type" value="Genomic_DNA"/>
</dbReference>
<reference evidence="1 2" key="1">
    <citation type="submission" date="2016-05" db="EMBL/GenBank/DDBJ databases">
        <title>Non-Contiguous Finished Genome Sequence of Streptomyces parvulus 2297 Integrated Site-Specifically with Actinophage R4.</title>
        <authorList>
            <person name="Nishizawa T."/>
            <person name="Miura T."/>
            <person name="Harada C."/>
            <person name="Guo Y."/>
            <person name="Narisawa K."/>
            <person name="Ohta H."/>
            <person name="Takahashi H."/>
            <person name="Shirai M."/>
        </authorList>
    </citation>
    <scope>NUCLEOTIDE SEQUENCE [LARGE SCALE GENOMIC DNA]</scope>
    <source>
        <strain evidence="1 2">2297</strain>
    </source>
</reference>
<protein>
    <submittedName>
        <fullName evidence="1">Uncharacterized protein</fullName>
    </submittedName>
</protein>
<accession>A0A191V045</accession>
<dbReference type="Proteomes" id="UP000078468">
    <property type="component" value="Chromosome"/>
</dbReference>
<gene>
    <name evidence="1" type="ORF">Spa2297_16120</name>
</gene>
<organism evidence="1 2">
    <name type="scientific">Streptomyces parvulus</name>
    <dbReference type="NCBI Taxonomy" id="146923"/>
    <lineage>
        <taxon>Bacteria</taxon>
        <taxon>Bacillati</taxon>
        <taxon>Actinomycetota</taxon>
        <taxon>Actinomycetes</taxon>
        <taxon>Kitasatosporales</taxon>
        <taxon>Streptomycetaceae</taxon>
        <taxon>Streptomyces</taxon>
    </lineage>
</organism>
<sequence length="154" mass="17038">MHNRPGVPAMSLARVVLTCGRTVDLAELHLTPTYGTRLDGYPCRPVNDLRIRTLRHTAERMSPATPVHLVPPPRDYPDQYAGAQGPVEILPRVACAARLSSRPLNPSRDPLRYHSTLTVIWFQPTPPLPDPDTPPPALHHLDWAGLARDVEVGD</sequence>
<evidence type="ECO:0000313" key="2">
    <source>
        <dbReference type="Proteomes" id="UP000078468"/>
    </source>
</evidence>
<dbReference type="GeneID" id="91306416"/>
<dbReference type="AlphaFoldDB" id="A0A191V045"/>
<dbReference type="RefSeq" id="WP_064728734.1">
    <property type="nucleotide sequence ID" value="NZ_BMRX01000001.1"/>
</dbReference>
<dbReference type="KEGG" id="spav:Spa2297_16120"/>
<name>A0A191V045_9ACTN</name>